<feature type="transmembrane region" description="Helical" evidence="3">
    <location>
        <begin position="67"/>
        <end position="84"/>
    </location>
</feature>
<keyword evidence="3" id="KW-0472">Membrane</keyword>
<dbReference type="Pfam" id="PF00990">
    <property type="entry name" value="GGDEF"/>
    <property type="match status" value="1"/>
</dbReference>
<dbReference type="Proteomes" id="UP001253595">
    <property type="component" value="Unassembled WGS sequence"/>
</dbReference>
<feature type="transmembrane region" description="Helical" evidence="3">
    <location>
        <begin position="12"/>
        <end position="36"/>
    </location>
</feature>
<dbReference type="PROSITE" id="PS50887">
    <property type="entry name" value="GGDEF"/>
    <property type="match status" value="1"/>
</dbReference>
<organism evidence="5 6">
    <name type="scientific">Cellvibrio fibrivorans</name>
    <dbReference type="NCBI Taxonomy" id="126350"/>
    <lineage>
        <taxon>Bacteria</taxon>
        <taxon>Pseudomonadati</taxon>
        <taxon>Pseudomonadota</taxon>
        <taxon>Gammaproteobacteria</taxon>
        <taxon>Cellvibrionales</taxon>
        <taxon>Cellvibrionaceae</taxon>
        <taxon>Cellvibrio</taxon>
    </lineage>
</organism>
<keyword evidence="3" id="KW-0812">Transmembrane</keyword>
<dbReference type="CDD" id="cd01949">
    <property type="entry name" value="GGDEF"/>
    <property type="match status" value="1"/>
</dbReference>
<name>A0ABU1UYJ5_9GAMM</name>
<evidence type="ECO:0000256" key="1">
    <source>
        <dbReference type="ARBA" id="ARBA00012528"/>
    </source>
</evidence>
<keyword evidence="3" id="KW-1133">Transmembrane helix</keyword>
<dbReference type="SUPFAM" id="SSF55073">
    <property type="entry name" value="Nucleotide cyclase"/>
    <property type="match status" value="1"/>
</dbReference>
<feature type="transmembrane region" description="Helical" evidence="3">
    <location>
        <begin position="237"/>
        <end position="256"/>
    </location>
</feature>
<dbReference type="NCBIfam" id="TIGR00254">
    <property type="entry name" value="GGDEF"/>
    <property type="match status" value="1"/>
</dbReference>
<dbReference type="SMART" id="SM00267">
    <property type="entry name" value="GGDEF"/>
    <property type="match status" value="1"/>
</dbReference>
<evidence type="ECO:0000256" key="2">
    <source>
        <dbReference type="ARBA" id="ARBA00034247"/>
    </source>
</evidence>
<feature type="domain" description="GGDEF" evidence="4">
    <location>
        <begin position="351"/>
        <end position="480"/>
    </location>
</feature>
<feature type="transmembrane region" description="Helical" evidence="3">
    <location>
        <begin position="216"/>
        <end position="232"/>
    </location>
</feature>
<reference evidence="5 6" key="1">
    <citation type="submission" date="2023-07" db="EMBL/GenBank/DDBJ databases">
        <title>Sorghum-associated microbial communities from plants grown in Nebraska, USA.</title>
        <authorList>
            <person name="Schachtman D."/>
        </authorList>
    </citation>
    <scope>NUCLEOTIDE SEQUENCE [LARGE SCALE GENOMIC DNA]</scope>
    <source>
        <strain evidence="5 6">BE190</strain>
    </source>
</reference>
<proteinExistence type="predicted"/>
<dbReference type="RefSeq" id="WP_310072437.1">
    <property type="nucleotide sequence ID" value="NZ_JAVDVX010000003.1"/>
</dbReference>
<feature type="transmembrane region" description="Helical" evidence="3">
    <location>
        <begin position="42"/>
        <end position="60"/>
    </location>
</feature>
<dbReference type="EMBL" id="JAVDVX010000003">
    <property type="protein sequence ID" value="MDR7090257.1"/>
    <property type="molecule type" value="Genomic_DNA"/>
</dbReference>
<feature type="transmembrane region" description="Helical" evidence="3">
    <location>
        <begin position="90"/>
        <end position="109"/>
    </location>
</feature>
<dbReference type="InterPro" id="IPR043128">
    <property type="entry name" value="Rev_trsase/Diguanyl_cyclase"/>
</dbReference>
<dbReference type="InterPro" id="IPR050469">
    <property type="entry name" value="Diguanylate_Cyclase"/>
</dbReference>
<accession>A0ABU1UYJ5</accession>
<comment type="catalytic activity">
    <reaction evidence="2">
        <text>2 GTP = 3',3'-c-di-GMP + 2 diphosphate</text>
        <dbReference type="Rhea" id="RHEA:24898"/>
        <dbReference type="ChEBI" id="CHEBI:33019"/>
        <dbReference type="ChEBI" id="CHEBI:37565"/>
        <dbReference type="ChEBI" id="CHEBI:58805"/>
        <dbReference type="EC" id="2.7.7.65"/>
    </reaction>
</comment>
<dbReference type="EC" id="2.7.7.65" evidence="1"/>
<feature type="transmembrane region" description="Helical" evidence="3">
    <location>
        <begin position="164"/>
        <end position="185"/>
    </location>
</feature>
<comment type="caution">
    <text evidence="5">The sequence shown here is derived from an EMBL/GenBank/DDBJ whole genome shotgun (WGS) entry which is preliminary data.</text>
</comment>
<evidence type="ECO:0000313" key="5">
    <source>
        <dbReference type="EMBL" id="MDR7090257.1"/>
    </source>
</evidence>
<dbReference type="InterPro" id="IPR029787">
    <property type="entry name" value="Nucleotide_cyclase"/>
</dbReference>
<feature type="transmembrane region" description="Helical" evidence="3">
    <location>
        <begin position="268"/>
        <end position="289"/>
    </location>
</feature>
<evidence type="ECO:0000313" key="6">
    <source>
        <dbReference type="Proteomes" id="UP001253595"/>
    </source>
</evidence>
<evidence type="ECO:0000259" key="4">
    <source>
        <dbReference type="PROSITE" id="PS50887"/>
    </source>
</evidence>
<protein>
    <recommendedName>
        <fullName evidence="1">diguanylate cyclase</fullName>
        <ecNumber evidence="1">2.7.7.65</ecNumber>
    </recommendedName>
</protein>
<dbReference type="InterPro" id="IPR000160">
    <property type="entry name" value="GGDEF_dom"/>
</dbReference>
<dbReference type="PANTHER" id="PTHR45138">
    <property type="entry name" value="REGULATORY COMPONENTS OF SENSORY TRANSDUCTION SYSTEM"/>
    <property type="match status" value="1"/>
</dbReference>
<sequence length="480" mass="52917">MFRLSAAPTRSEFPWLQAFLFMLGYVVLGYVGIRYAAFPGTFFAQVWLTSGVGLIMFSLYRRRAIPLVWFASLVINGSFALLAMPTNGVLATIALIIFSPLFDTLQGFLAWRLWRLDNEPRFSRIGLQRFLLAIIVAVMISVAGIAILHLAVGLISTDELLSRFTMMALSDMQGLFLVVPLWLALRNKASAIINYPLFFSALAIPIPLLLARFEPSLAALLFPLVAFIIIRLRFIGAALAVSVAGGSAALLVVLGLDPLHMGAGIEAFSRWSLIVLALGTPMLLMGVVLDDNLDYQSHLEARVDERTQALQDALAAANILVITDSLTQAFNRRHMETLVHDEVERAQRYHQSTALIILDIDHFKAVNDNYGHPMGDKVLRQVSDILGENLRQSDVLGRWGGEEFLILLPQINVLAATNVAEKLRQAIFTAEFGLKEPLSISLGVADLQRGESAGDWIKRADQALYKAKHLGRNQVALASL</sequence>
<dbReference type="PANTHER" id="PTHR45138:SF9">
    <property type="entry name" value="DIGUANYLATE CYCLASE DGCM-RELATED"/>
    <property type="match status" value="1"/>
</dbReference>
<feature type="transmembrane region" description="Helical" evidence="3">
    <location>
        <begin position="192"/>
        <end position="210"/>
    </location>
</feature>
<dbReference type="Gene3D" id="3.30.70.270">
    <property type="match status" value="1"/>
</dbReference>
<keyword evidence="6" id="KW-1185">Reference proteome</keyword>
<evidence type="ECO:0000256" key="3">
    <source>
        <dbReference type="SAM" id="Phobius"/>
    </source>
</evidence>
<feature type="transmembrane region" description="Helical" evidence="3">
    <location>
        <begin position="130"/>
        <end position="152"/>
    </location>
</feature>
<gene>
    <name evidence="5" type="ORF">J2X05_002279</name>
</gene>